<dbReference type="PROSITE" id="PS50293">
    <property type="entry name" value="TPR_REGION"/>
    <property type="match status" value="2"/>
</dbReference>
<feature type="domain" description="ADP ribosyltransferase" evidence="5">
    <location>
        <begin position="212"/>
        <end position="376"/>
    </location>
</feature>
<dbReference type="Pfam" id="PF13424">
    <property type="entry name" value="TPR_12"/>
    <property type="match status" value="3"/>
</dbReference>
<evidence type="ECO:0000259" key="5">
    <source>
        <dbReference type="Pfam" id="PF03496"/>
    </source>
</evidence>
<dbReference type="Proteomes" id="UP000663869">
    <property type="component" value="Unassembled WGS sequence"/>
</dbReference>
<feature type="coiled-coil region" evidence="4">
    <location>
        <begin position="656"/>
        <end position="683"/>
    </location>
</feature>
<feature type="repeat" description="TPR" evidence="3">
    <location>
        <begin position="409"/>
        <end position="442"/>
    </location>
</feature>
<feature type="repeat" description="TPR" evidence="3">
    <location>
        <begin position="489"/>
        <end position="522"/>
    </location>
</feature>
<dbReference type="Proteomes" id="UP000663862">
    <property type="component" value="Unassembled WGS sequence"/>
</dbReference>
<dbReference type="Pfam" id="PF03496">
    <property type="entry name" value="ADPrib_exo_Tox"/>
    <property type="match status" value="1"/>
</dbReference>
<proteinExistence type="predicted"/>
<dbReference type="InterPro" id="IPR011990">
    <property type="entry name" value="TPR-like_helical_dom_sf"/>
</dbReference>
<feature type="repeat" description="TPR" evidence="3">
    <location>
        <begin position="573"/>
        <end position="606"/>
    </location>
</feature>
<evidence type="ECO:0000313" key="7">
    <source>
        <dbReference type="EMBL" id="CAF4586227.1"/>
    </source>
</evidence>
<evidence type="ECO:0000256" key="1">
    <source>
        <dbReference type="ARBA" id="ARBA00022737"/>
    </source>
</evidence>
<protein>
    <recommendedName>
        <fullName evidence="5">ADP ribosyltransferase domain-containing protein</fullName>
    </recommendedName>
</protein>
<feature type="repeat" description="TPR" evidence="3">
    <location>
        <begin position="615"/>
        <end position="648"/>
    </location>
</feature>
<keyword evidence="2 3" id="KW-0802">TPR repeat</keyword>
<dbReference type="SUPFAM" id="SSF56399">
    <property type="entry name" value="ADP-ribosylation"/>
    <property type="match status" value="1"/>
</dbReference>
<dbReference type="PANTHER" id="PTHR45641">
    <property type="entry name" value="TETRATRICOPEPTIDE REPEAT PROTEIN (AFU_ORTHOLOGUE AFUA_6G03870)"/>
    <property type="match status" value="1"/>
</dbReference>
<evidence type="ECO:0000256" key="3">
    <source>
        <dbReference type="PROSITE-ProRule" id="PRU00339"/>
    </source>
</evidence>
<evidence type="ECO:0000256" key="4">
    <source>
        <dbReference type="SAM" id="Coils"/>
    </source>
</evidence>
<feature type="repeat" description="TPR" evidence="3">
    <location>
        <begin position="531"/>
        <end position="564"/>
    </location>
</feature>
<name>A0A818HJK1_9BILA</name>
<dbReference type="SUPFAM" id="SSF81901">
    <property type="entry name" value="HCP-like"/>
    <property type="match status" value="1"/>
</dbReference>
<evidence type="ECO:0000256" key="2">
    <source>
        <dbReference type="ARBA" id="ARBA00022803"/>
    </source>
</evidence>
<reference evidence="6" key="1">
    <citation type="submission" date="2021-02" db="EMBL/GenBank/DDBJ databases">
        <authorList>
            <person name="Nowell W R."/>
        </authorList>
    </citation>
    <scope>NUCLEOTIDE SEQUENCE</scope>
</reference>
<gene>
    <name evidence="6" type="ORF">FME351_LOCUS17300</name>
    <name evidence="7" type="ORF">TSG867_LOCUS26901</name>
</gene>
<evidence type="ECO:0000313" key="6">
    <source>
        <dbReference type="EMBL" id="CAF3509802.1"/>
    </source>
</evidence>
<dbReference type="InterPro" id="IPR019734">
    <property type="entry name" value="TPR_rpt"/>
</dbReference>
<dbReference type="InterPro" id="IPR003540">
    <property type="entry name" value="ADP-ribosyltransferase"/>
</dbReference>
<keyword evidence="4" id="KW-0175">Coiled coil</keyword>
<accession>A0A818HJK1</accession>
<dbReference type="PROSITE" id="PS50005">
    <property type="entry name" value="TPR"/>
    <property type="match status" value="5"/>
</dbReference>
<evidence type="ECO:0000313" key="8">
    <source>
        <dbReference type="Proteomes" id="UP000663869"/>
    </source>
</evidence>
<organism evidence="6 8">
    <name type="scientific">Rotaria socialis</name>
    <dbReference type="NCBI Taxonomy" id="392032"/>
    <lineage>
        <taxon>Eukaryota</taxon>
        <taxon>Metazoa</taxon>
        <taxon>Spiralia</taxon>
        <taxon>Gnathifera</taxon>
        <taxon>Rotifera</taxon>
        <taxon>Eurotatoria</taxon>
        <taxon>Bdelloidea</taxon>
        <taxon>Philodinida</taxon>
        <taxon>Philodinidae</taxon>
        <taxon>Rotaria</taxon>
    </lineage>
</organism>
<dbReference type="EMBL" id="CAJOBQ010002941">
    <property type="protein sequence ID" value="CAF4586227.1"/>
    <property type="molecule type" value="Genomic_DNA"/>
</dbReference>
<dbReference type="Gene3D" id="3.90.176.10">
    <property type="entry name" value="Toxin ADP-ribosyltransferase, Chain A, domain 1"/>
    <property type="match status" value="1"/>
</dbReference>
<dbReference type="Gene3D" id="1.25.40.10">
    <property type="entry name" value="Tetratricopeptide repeat domain"/>
    <property type="match status" value="2"/>
</dbReference>
<dbReference type="SMART" id="SM00028">
    <property type="entry name" value="TPR"/>
    <property type="match status" value="6"/>
</dbReference>
<sequence length="683" mass="79921">MTSCKRPAHGDDDNNLETYRIFCLDTSVSNEENLMAQKQLRSIICQLQTTIDPAESIGRVCYICQDNLTVLIVTGHVGCIMVPEIQKLQQSSSIFMYCFNKEVTERWNQPLNKVKAIYSKLDELINVVRMDQKHRSRVEESLAIDVLDQTSANLKGQFLHSQMLVDILIQMKRNKHDKHNFIELCKNKYKDNRSALNLIKEFDVEYQPAKAIWWYMRDSFVYDMLNKALSVQNLDVLFPFHTIIKDIFEQLRVHQCKERIQVYRGQMLSKLDLKKLCKSTGSFISIKSFLSTALDRRIALRLIKRSFRPTTSGDLVPVLFEIDADPHIIQTMIDNNRPFAKITKLNDNGDELEVMFMIGSTFKLNEVVQSDSSARDEIIPIIRMTWCSNYENDYKQLYDHIKNEYEREETNLLSLGQLEYRMGKFDVAEKYYHQSLREYPSNDICRSAIYHNLGMAANAKGEYDTSLEWYNKSVGLLVASRPSNHVRIGITYNSMGNVYRNKGDRSRALKLYNRAISIFKHADDQNHPYVASFYNNIGIIYYEEKKYLQALDFYEKSLNIKKKHLTADHPFLGGPYDNIGIVHRYLGQYDFALKYYNRSLEIRLKSLPDQHPDIAMTYMNIAVVYEEKDDFEQALVFFHKALKIYEVSWTLSHPDVVNLKDVIRRLEDKMKRTETNIKSKTRK</sequence>
<dbReference type="EMBL" id="CAJNYU010002142">
    <property type="protein sequence ID" value="CAF3509802.1"/>
    <property type="molecule type" value="Genomic_DNA"/>
</dbReference>
<dbReference type="AlphaFoldDB" id="A0A818HJK1"/>
<dbReference type="PANTHER" id="PTHR45641:SF1">
    <property type="entry name" value="AAA+ ATPASE DOMAIN-CONTAINING PROTEIN"/>
    <property type="match status" value="1"/>
</dbReference>
<keyword evidence="1" id="KW-0677">Repeat</keyword>
<comment type="caution">
    <text evidence="6">The sequence shown here is derived from an EMBL/GenBank/DDBJ whole genome shotgun (WGS) entry which is preliminary data.</text>
</comment>